<evidence type="ECO:0000313" key="3">
    <source>
        <dbReference type="EMBL" id="MBI3126982.1"/>
    </source>
</evidence>
<protein>
    <submittedName>
        <fullName evidence="3">Extracellular solute-binding protein</fullName>
    </submittedName>
</protein>
<proteinExistence type="predicted"/>
<gene>
    <name evidence="3" type="ORF">HYZ11_05190</name>
</gene>
<dbReference type="PANTHER" id="PTHR30006">
    <property type="entry name" value="THIAMINE-BINDING PERIPLASMIC PROTEIN-RELATED"/>
    <property type="match status" value="1"/>
</dbReference>
<accession>A0A932HXC1</accession>
<organism evidence="3 4">
    <name type="scientific">Tectimicrobiota bacterium</name>
    <dbReference type="NCBI Taxonomy" id="2528274"/>
    <lineage>
        <taxon>Bacteria</taxon>
        <taxon>Pseudomonadati</taxon>
        <taxon>Nitrospinota/Tectimicrobiota group</taxon>
        <taxon>Candidatus Tectimicrobiota</taxon>
    </lineage>
</organism>
<evidence type="ECO:0000313" key="4">
    <source>
        <dbReference type="Proteomes" id="UP000782312"/>
    </source>
</evidence>
<dbReference type="EMBL" id="JACPUR010000013">
    <property type="protein sequence ID" value="MBI3126982.1"/>
    <property type="molecule type" value="Genomic_DNA"/>
</dbReference>
<feature type="chain" id="PRO_5037106076" evidence="2">
    <location>
        <begin position="25"/>
        <end position="347"/>
    </location>
</feature>
<sequence length="347" mass="38035">MTRMNGWLVVLGVIAAFMGGPAFAASPVEEFGGEALIRDAKKEGKVVVYTANILSLTKIMETNFGKRFPGVRVDVVRLGGGALHRKILTEHSAGKLVADVIEMSDRGLMRAEMKAGIIGKHTPPTDAKYPADTKIAGEVYPTYPYLYLIAYNPVLVKDPPKNWMDLVHPRFKGQLGLVPAELGGTPWMTALFQYQVLGNNSDSYWQKLAAQKPRFFTSAGGIGKTLINGETPAAVALDVVSVADIKKGAPVKFVYPEEGVVMILFNNGITTVGKNPNGAKLWQNWTLSREGQEVWTKQVGGLSARTDIDPPATAPKKVKIWSAKEDDYVKLRAPYTKRWNQIFGYKP</sequence>
<dbReference type="Gene3D" id="3.40.190.10">
    <property type="entry name" value="Periplasmic binding protein-like II"/>
    <property type="match status" value="2"/>
</dbReference>
<evidence type="ECO:0000256" key="1">
    <source>
        <dbReference type="ARBA" id="ARBA00022729"/>
    </source>
</evidence>
<dbReference type="AlphaFoldDB" id="A0A932HXC1"/>
<reference evidence="3" key="1">
    <citation type="submission" date="2020-07" db="EMBL/GenBank/DDBJ databases">
        <title>Huge and variable diversity of episymbiotic CPR bacteria and DPANN archaea in groundwater ecosystems.</title>
        <authorList>
            <person name="He C.Y."/>
            <person name="Keren R."/>
            <person name="Whittaker M."/>
            <person name="Farag I.F."/>
            <person name="Doudna J."/>
            <person name="Cate J.H.D."/>
            <person name="Banfield J.F."/>
        </authorList>
    </citation>
    <scope>NUCLEOTIDE SEQUENCE</scope>
    <source>
        <strain evidence="3">NC_groundwater_763_Ag_S-0.2um_68_21</strain>
    </source>
</reference>
<dbReference type="Proteomes" id="UP000782312">
    <property type="component" value="Unassembled WGS sequence"/>
</dbReference>
<evidence type="ECO:0000256" key="2">
    <source>
        <dbReference type="SAM" id="SignalP"/>
    </source>
</evidence>
<dbReference type="SUPFAM" id="SSF53850">
    <property type="entry name" value="Periplasmic binding protein-like II"/>
    <property type="match status" value="1"/>
</dbReference>
<dbReference type="Pfam" id="PF13343">
    <property type="entry name" value="SBP_bac_6"/>
    <property type="match status" value="1"/>
</dbReference>
<keyword evidence="1 2" id="KW-0732">Signal</keyword>
<dbReference type="PANTHER" id="PTHR30006:SF2">
    <property type="entry name" value="ABC TRANSPORTER SUBSTRATE-BINDING PROTEIN"/>
    <property type="match status" value="1"/>
</dbReference>
<comment type="caution">
    <text evidence="3">The sequence shown here is derived from an EMBL/GenBank/DDBJ whole genome shotgun (WGS) entry which is preliminary data.</text>
</comment>
<name>A0A932HXC1_UNCTE</name>
<feature type="signal peptide" evidence="2">
    <location>
        <begin position="1"/>
        <end position="24"/>
    </location>
</feature>